<dbReference type="Proteomes" id="UP001374535">
    <property type="component" value="Chromosome 2"/>
</dbReference>
<evidence type="ECO:0000313" key="1">
    <source>
        <dbReference type="EMBL" id="WVZ21447.1"/>
    </source>
</evidence>
<protein>
    <submittedName>
        <fullName evidence="1">Uncharacterized protein</fullName>
    </submittedName>
</protein>
<dbReference type="EMBL" id="CP144699">
    <property type="protein sequence ID" value="WVZ21447.1"/>
    <property type="molecule type" value="Genomic_DNA"/>
</dbReference>
<accession>A0AAQ3P665</accession>
<feature type="non-terminal residue" evidence="1">
    <location>
        <position position="1"/>
    </location>
</feature>
<proteinExistence type="predicted"/>
<gene>
    <name evidence="1" type="ORF">V8G54_008769</name>
</gene>
<organism evidence="1 2">
    <name type="scientific">Vigna mungo</name>
    <name type="common">Black gram</name>
    <name type="synonym">Phaseolus mungo</name>
    <dbReference type="NCBI Taxonomy" id="3915"/>
    <lineage>
        <taxon>Eukaryota</taxon>
        <taxon>Viridiplantae</taxon>
        <taxon>Streptophyta</taxon>
        <taxon>Embryophyta</taxon>
        <taxon>Tracheophyta</taxon>
        <taxon>Spermatophyta</taxon>
        <taxon>Magnoliopsida</taxon>
        <taxon>eudicotyledons</taxon>
        <taxon>Gunneridae</taxon>
        <taxon>Pentapetalae</taxon>
        <taxon>rosids</taxon>
        <taxon>fabids</taxon>
        <taxon>Fabales</taxon>
        <taxon>Fabaceae</taxon>
        <taxon>Papilionoideae</taxon>
        <taxon>50 kb inversion clade</taxon>
        <taxon>NPAAA clade</taxon>
        <taxon>indigoferoid/millettioid clade</taxon>
        <taxon>Phaseoleae</taxon>
        <taxon>Vigna</taxon>
    </lineage>
</organism>
<evidence type="ECO:0000313" key="2">
    <source>
        <dbReference type="Proteomes" id="UP001374535"/>
    </source>
</evidence>
<sequence>ENRLKSWLSAERLALRPGIKLWSTAFSLLITNVFILDSSNCSSLGTYIGCGKSTRLSACISIKRNLLCYVTYVIINLRRRVNELLMLPVSVGARPVRQRLGYGWFWVPPRVGLVSSIPSSGLPKSLYVSKSYILSHNFLTPFPSPLRFINSFSLSTLSPAGVSPGKYALLEKNILSPCTHELQ</sequence>
<keyword evidence="2" id="KW-1185">Reference proteome</keyword>
<name>A0AAQ3P665_VIGMU</name>
<feature type="non-terminal residue" evidence="1">
    <location>
        <position position="183"/>
    </location>
</feature>
<dbReference type="AlphaFoldDB" id="A0AAQ3P665"/>
<reference evidence="1 2" key="1">
    <citation type="journal article" date="2023" name="Life. Sci Alliance">
        <title>Evolutionary insights into 3D genome organization and epigenetic landscape of Vigna mungo.</title>
        <authorList>
            <person name="Junaid A."/>
            <person name="Singh B."/>
            <person name="Bhatia S."/>
        </authorList>
    </citation>
    <scope>NUCLEOTIDE SEQUENCE [LARGE SCALE GENOMIC DNA]</scope>
    <source>
        <strain evidence="1">Urdbean</strain>
    </source>
</reference>